<organism evidence="1 2">
    <name type="scientific">Pyrococcus kukulkanii</name>
    <dbReference type="NCBI Taxonomy" id="1609559"/>
    <lineage>
        <taxon>Archaea</taxon>
        <taxon>Methanobacteriati</taxon>
        <taxon>Methanobacteriota</taxon>
        <taxon>Thermococci</taxon>
        <taxon>Thermococcales</taxon>
        <taxon>Thermococcaceae</taxon>
        <taxon>Pyrococcus</taxon>
    </lineage>
</organism>
<evidence type="ECO:0008006" key="3">
    <source>
        <dbReference type="Google" id="ProtNLM"/>
    </source>
</evidence>
<accession>A0ABV4T625</accession>
<keyword evidence="2" id="KW-1185">Reference proteome</keyword>
<evidence type="ECO:0000313" key="1">
    <source>
        <dbReference type="EMBL" id="MFA4805207.1"/>
    </source>
</evidence>
<comment type="caution">
    <text evidence="1">The sequence shown here is derived from an EMBL/GenBank/DDBJ whole genome shotgun (WGS) entry which is preliminary data.</text>
</comment>
<reference evidence="1 2" key="1">
    <citation type="submission" date="2023-03" db="EMBL/GenBank/DDBJ databases">
        <title>Speciation in Pyrococcus: adaptation to high temperature as a mechanism.</title>
        <authorList>
            <person name="Gu J."/>
        </authorList>
    </citation>
    <scope>NUCLEOTIDE SEQUENCE [LARGE SCALE GENOMIC DNA]</scope>
    <source>
        <strain evidence="1 2">LMOA34</strain>
    </source>
</reference>
<proteinExistence type="predicted"/>
<dbReference type="RefSeq" id="WP_372824640.1">
    <property type="nucleotide sequence ID" value="NZ_JARRIG010000007.1"/>
</dbReference>
<dbReference type="Gene3D" id="3.40.50.12090">
    <property type="match status" value="1"/>
</dbReference>
<gene>
    <name evidence="1" type="ORF">P8X34_10765</name>
</gene>
<sequence>MRRAVIIPILLLLVAVATPTEVSAWKVKPPYGAIIVSDNPSDVATAYTLAYAYYYVKMPVIIVPWGVLSNTTMEYIKINLQIHNIKPPATLIIVGGPIAVPAEYEDNLTALGYKVIRLGGKNRVETNRAVLKFIMTQNPPPETSIPRKIHKVYFYDPYKDELLYTLPLDFETSYPIETINGFFYIAVNPKDPSETLNFYKEFTEALGISDIDKNTGPFIVYNIDDNTSKTLVENHIKGIKLMTAVSDDAVAAWTMILANRGLFKTYMESMEEIGYNGSMLTLARVLDKAKNIDPKDKQSKETIRKIIRDYFKNYMKVNIELREKACPCHIGPAE</sequence>
<dbReference type="Proteomes" id="UP001571980">
    <property type="component" value="Unassembled WGS sequence"/>
</dbReference>
<dbReference type="EMBL" id="JARRIG010000007">
    <property type="protein sequence ID" value="MFA4805207.1"/>
    <property type="molecule type" value="Genomic_DNA"/>
</dbReference>
<protein>
    <recommendedName>
        <fullName evidence="3">Cell wall-binding repeat 2 family protein</fullName>
    </recommendedName>
</protein>
<name>A0ABV4T625_9EURY</name>
<evidence type="ECO:0000313" key="2">
    <source>
        <dbReference type="Proteomes" id="UP001571980"/>
    </source>
</evidence>